<evidence type="ECO:0000256" key="6">
    <source>
        <dbReference type="SAM" id="MobiDB-lite"/>
    </source>
</evidence>
<feature type="domain" description="4Fe-4S ferredoxin-type" evidence="7">
    <location>
        <begin position="73"/>
        <end position="101"/>
    </location>
</feature>
<keyword evidence="2" id="KW-0479">Metal-binding</keyword>
<evidence type="ECO:0000256" key="1">
    <source>
        <dbReference type="ARBA" id="ARBA00022485"/>
    </source>
</evidence>
<dbReference type="Proteomes" id="UP001296776">
    <property type="component" value="Unassembled WGS sequence"/>
</dbReference>
<accession>A0AAJ0U424</accession>
<evidence type="ECO:0000256" key="3">
    <source>
        <dbReference type="ARBA" id="ARBA00022737"/>
    </source>
</evidence>
<dbReference type="PIRSF" id="PIRSF000139">
    <property type="entry name" value="Glc_ox_4Fe-4S"/>
    <property type="match status" value="1"/>
</dbReference>
<evidence type="ECO:0000313" key="9">
    <source>
        <dbReference type="Proteomes" id="UP001296776"/>
    </source>
</evidence>
<gene>
    <name evidence="8" type="ORF">CKO40_10065</name>
</gene>
<dbReference type="AlphaFoldDB" id="A0AAJ0U424"/>
<dbReference type="PANTHER" id="PTHR32479:SF19">
    <property type="entry name" value="ANAEROBIC GLYCEROL-3-PHOSPHATE DEHYDROGENASE SUBUNIT C"/>
    <property type="match status" value="1"/>
</dbReference>
<dbReference type="InterPro" id="IPR004017">
    <property type="entry name" value="Cys_rich_dom"/>
</dbReference>
<dbReference type="Pfam" id="PF02754">
    <property type="entry name" value="CCG"/>
    <property type="match status" value="2"/>
</dbReference>
<protein>
    <recommendedName>
        <fullName evidence="7">4Fe-4S ferredoxin-type domain-containing protein</fullName>
    </recommendedName>
</protein>
<reference evidence="8" key="2">
    <citation type="journal article" date="2020" name="Microorganisms">
        <title>Osmotic Adaptation and Compatible Solute Biosynthesis of Phototrophic Bacteria as Revealed from Genome Analyses.</title>
        <authorList>
            <person name="Imhoff J.F."/>
            <person name="Rahn T."/>
            <person name="Kunzel S."/>
            <person name="Keller A."/>
            <person name="Neulinger S.C."/>
        </authorList>
    </citation>
    <scope>NUCLEOTIDE SEQUENCE</scope>
    <source>
        <strain evidence="8">DSM 11080</strain>
    </source>
</reference>
<dbReference type="InterPro" id="IPR012257">
    <property type="entry name" value="Glc_ox_4Fe-4S"/>
</dbReference>
<feature type="domain" description="4Fe-4S ferredoxin-type" evidence="7">
    <location>
        <begin position="22"/>
        <end position="51"/>
    </location>
</feature>
<keyword evidence="5" id="KW-0411">Iron-sulfur</keyword>
<evidence type="ECO:0000256" key="4">
    <source>
        <dbReference type="ARBA" id="ARBA00023004"/>
    </source>
</evidence>
<keyword evidence="1" id="KW-0004">4Fe-4S</keyword>
<keyword evidence="9" id="KW-1185">Reference proteome</keyword>
<dbReference type="SUPFAM" id="SSF54862">
    <property type="entry name" value="4Fe-4S ferredoxins"/>
    <property type="match status" value="1"/>
</dbReference>
<keyword evidence="4" id="KW-0408">Iron</keyword>
<reference evidence="8" key="1">
    <citation type="submission" date="2017-08" db="EMBL/GenBank/DDBJ databases">
        <authorList>
            <person name="Imhoff J.F."/>
            <person name="Rahn T."/>
            <person name="Kuenzel S."/>
            <person name="Neulinger S.C."/>
        </authorList>
    </citation>
    <scope>NUCLEOTIDE SEQUENCE</scope>
    <source>
        <strain evidence="8">DSM 11080</strain>
    </source>
</reference>
<dbReference type="PROSITE" id="PS51379">
    <property type="entry name" value="4FE4S_FER_2"/>
    <property type="match status" value="2"/>
</dbReference>
<sequence length="497" mass="55036">MPDRTEDRPQQAENQASGDRAKQLLQLADQCVKCGYCLPHCPTFRLTQDEGESPRGRIALIQGWLGGELSFGPRLEAHLDQCLECRACEPVCPSLVHYGELMDGARAERERRRPGWHRWLRRARLGLLARPGALRLTAAVGIVYRWLHLPRPLIQSIAARWPLIAVLDPLARSLRWPRRRPRTALDPSEPQLSKPRPLEHQHPGRSAGRQLDLSQGQSASAQPMHAGRSRVTDHPAIISRVSGDPRRQRREANDGQSQGTDRSDEVDRADRMPALFRGCVARSAQQPSEDAALRVLSRLGYPPAVPSGQTCCGAIHRHNGHPEAAEQLLAQNRALFSERPLVGVASACVAELREHGQLDAIEICRFLLAIPWPEDARLAPLPEAVAVHEPCSHRNLLRDQGAVYELLERIPALELTPLPGNDQCCGAAGTYLTEHPETALVLAEPKIDALKAMRPAYLVTTNTGCALHLAARIRDAGLAIEILHPVELIERQLRIES</sequence>
<dbReference type="InterPro" id="IPR009051">
    <property type="entry name" value="Helical_ferredxn"/>
</dbReference>
<evidence type="ECO:0000313" key="8">
    <source>
        <dbReference type="EMBL" id="MBK1704874.1"/>
    </source>
</evidence>
<dbReference type="EMBL" id="NRSJ01000015">
    <property type="protein sequence ID" value="MBK1704874.1"/>
    <property type="molecule type" value="Genomic_DNA"/>
</dbReference>
<dbReference type="Pfam" id="PF13183">
    <property type="entry name" value="Fer4_8"/>
    <property type="match status" value="1"/>
</dbReference>
<feature type="region of interest" description="Disordered" evidence="6">
    <location>
        <begin position="181"/>
        <end position="269"/>
    </location>
</feature>
<evidence type="ECO:0000256" key="2">
    <source>
        <dbReference type="ARBA" id="ARBA00022723"/>
    </source>
</evidence>
<proteinExistence type="predicted"/>
<dbReference type="GO" id="GO:0051539">
    <property type="term" value="F:4 iron, 4 sulfur cluster binding"/>
    <property type="evidence" value="ECO:0007669"/>
    <property type="project" value="UniProtKB-KW"/>
</dbReference>
<dbReference type="PROSITE" id="PS00198">
    <property type="entry name" value="4FE4S_FER_1"/>
    <property type="match status" value="2"/>
</dbReference>
<evidence type="ECO:0000259" key="7">
    <source>
        <dbReference type="PROSITE" id="PS51379"/>
    </source>
</evidence>
<organism evidence="8 9">
    <name type="scientific">Halochromatium glycolicum</name>
    <dbReference type="NCBI Taxonomy" id="85075"/>
    <lineage>
        <taxon>Bacteria</taxon>
        <taxon>Pseudomonadati</taxon>
        <taxon>Pseudomonadota</taxon>
        <taxon>Gammaproteobacteria</taxon>
        <taxon>Chromatiales</taxon>
        <taxon>Chromatiaceae</taxon>
        <taxon>Halochromatium</taxon>
    </lineage>
</organism>
<name>A0AAJ0U424_9GAMM</name>
<dbReference type="InterPro" id="IPR017900">
    <property type="entry name" value="4Fe4S_Fe_S_CS"/>
</dbReference>
<dbReference type="Gene3D" id="1.10.1060.10">
    <property type="entry name" value="Alpha-helical ferredoxin"/>
    <property type="match status" value="1"/>
</dbReference>
<keyword evidence="3" id="KW-0677">Repeat</keyword>
<dbReference type="InterPro" id="IPR017896">
    <property type="entry name" value="4Fe4S_Fe-S-bd"/>
</dbReference>
<dbReference type="GO" id="GO:0046872">
    <property type="term" value="F:metal ion binding"/>
    <property type="evidence" value="ECO:0007669"/>
    <property type="project" value="UniProtKB-KW"/>
</dbReference>
<evidence type="ECO:0000256" key="5">
    <source>
        <dbReference type="ARBA" id="ARBA00023014"/>
    </source>
</evidence>
<comment type="caution">
    <text evidence="8">The sequence shown here is derived from an EMBL/GenBank/DDBJ whole genome shotgun (WGS) entry which is preliminary data.</text>
</comment>
<dbReference type="GO" id="GO:0016491">
    <property type="term" value="F:oxidoreductase activity"/>
    <property type="evidence" value="ECO:0007669"/>
    <property type="project" value="UniProtKB-ARBA"/>
</dbReference>
<feature type="compositionally biased region" description="Basic and acidic residues" evidence="6">
    <location>
        <begin position="243"/>
        <end position="253"/>
    </location>
</feature>
<dbReference type="PANTHER" id="PTHR32479">
    <property type="entry name" value="GLYCOLATE OXIDASE IRON-SULFUR SUBUNIT"/>
    <property type="match status" value="1"/>
</dbReference>
<feature type="compositionally biased region" description="Polar residues" evidence="6">
    <location>
        <begin position="212"/>
        <end position="221"/>
    </location>
</feature>